<dbReference type="InterPro" id="IPR027461">
    <property type="entry name" value="Carboxypeptidase_A_C_sf"/>
</dbReference>
<evidence type="ECO:0000259" key="5">
    <source>
        <dbReference type="Pfam" id="PF17676"/>
    </source>
</evidence>
<feature type="domain" description="LD-carboxypeptidase C-terminal" evidence="5">
    <location>
        <begin position="211"/>
        <end position="330"/>
    </location>
</feature>
<dbReference type="InterPro" id="IPR003507">
    <property type="entry name" value="S66_fam"/>
</dbReference>
<name>A0A0J8JA49_9LIST</name>
<evidence type="ECO:0000313" key="7">
    <source>
        <dbReference type="Proteomes" id="UP000052258"/>
    </source>
</evidence>
<organism evidence="6 7">
    <name type="scientific">Listeria fleischmannii 1991</name>
    <dbReference type="NCBI Taxonomy" id="1430899"/>
    <lineage>
        <taxon>Bacteria</taxon>
        <taxon>Bacillati</taxon>
        <taxon>Bacillota</taxon>
        <taxon>Bacilli</taxon>
        <taxon>Bacillales</taxon>
        <taxon>Listeriaceae</taxon>
        <taxon>Listeria</taxon>
    </lineage>
</organism>
<feature type="active site" description="Charge relay system" evidence="3">
    <location>
        <position position="315"/>
    </location>
</feature>
<dbReference type="SUPFAM" id="SSF52317">
    <property type="entry name" value="Class I glutamine amidotransferase-like"/>
    <property type="match status" value="1"/>
</dbReference>
<evidence type="ECO:0000256" key="3">
    <source>
        <dbReference type="PIRSR" id="PIRSR028757-1"/>
    </source>
</evidence>
<dbReference type="OrthoDB" id="9807329at2"/>
<dbReference type="Gene3D" id="3.40.50.10740">
    <property type="entry name" value="Class I glutamine amidotransferase-like"/>
    <property type="match status" value="1"/>
</dbReference>
<proteinExistence type="inferred from homology"/>
<comment type="similarity">
    <text evidence="1">Belongs to the peptidase S66 family.</text>
</comment>
<dbReference type="AlphaFoldDB" id="A0A0J8JA49"/>
<dbReference type="InterPro" id="IPR029062">
    <property type="entry name" value="Class_I_gatase-like"/>
</dbReference>
<dbReference type="Pfam" id="PF17676">
    <property type="entry name" value="Peptidase_S66C"/>
    <property type="match status" value="1"/>
</dbReference>
<dbReference type="Proteomes" id="UP000052258">
    <property type="component" value="Unassembled WGS sequence"/>
</dbReference>
<keyword evidence="2" id="KW-0378">Hydrolase</keyword>
<evidence type="ECO:0000256" key="1">
    <source>
        <dbReference type="ARBA" id="ARBA00010233"/>
    </source>
</evidence>
<sequence length="345" mass="38551">MLNLQKPPRLKKGDTVCTISLSWGGAGDKELIHRYKAGIARLKEHYQLHVVEMPHTLSGSDYLYHHPEKRAEDLMTAFKDPKIKAIFSCIGGNDSIRMLPFIDFSVIKANPKIFVGYSDSTITHLMCVKAGISSFYGPAILSDFAENVAFPTFTKINFGELTFSPSPRFRFETADEITGEYLPWVSENEKTARKFVPNDGYDVVQGQGVVSGPLIGGCMEVLEMAKGTTLFPALSQFDGAILFLETSEVKANPWWFEDQLRNYGMMGVLERINGIVFGKPKEGVHQAAYRELTLKVLAEFSLQHLSVFFNASFGHNEPKLTLPYGRIAELNPQNKTFTLLEPAVL</sequence>
<dbReference type="PIRSF" id="PIRSF028757">
    <property type="entry name" value="LD-carboxypeptidase"/>
    <property type="match status" value="1"/>
</dbReference>
<dbReference type="PATRIC" id="fig|1430899.3.peg.281"/>
<keyword evidence="7" id="KW-1185">Reference proteome</keyword>
<protein>
    <submittedName>
        <fullName evidence="6">Microcin immunity protein</fullName>
    </submittedName>
</protein>
<gene>
    <name evidence="6" type="ORF">X560_0278</name>
</gene>
<dbReference type="Pfam" id="PF02016">
    <property type="entry name" value="Peptidase_S66"/>
    <property type="match status" value="1"/>
</dbReference>
<evidence type="ECO:0000313" key="6">
    <source>
        <dbReference type="EMBL" id="KMT61211.1"/>
    </source>
</evidence>
<dbReference type="SUPFAM" id="SSF141986">
    <property type="entry name" value="LD-carboxypeptidase A C-terminal domain-like"/>
    <property type="match status" value="1"/>
</dbReference>
<dbReference type="EMBL" id="AZHO01000004">
    <property type="protein sequence ID" value="KMT61211.1"/>
    <property type="molecule type" value="Genomic_DNA"/>
</dbReference>
<dbReference type="RefSeq" id="WP_007472713.1">
    <property type="nucleotide sequence ID" value="NZ_KQ130610.1"/>
</dbReference>
<dbReference type="PANTHER" id="PTHR30237:SF4">
    <property type="entry name" value="LD-CARBOXYPEPTIDASE C-TERMINAL DOMAIN-CONTAINING PROTEIN"/>
    <property type="match status" value="1"/>
</dbReference>
<feature type="active site" description="Nucleophile" evidence="3">
    <location>
        <position position="118"/>
    </location>
</feature>
<comment type="caution">
    <text evidence="6">The sequence shown here is derived from an EMBL/GenBank/DDBJ whole genome shotgun (WGS) entry which is preliminary data.</text>
</comment>
<accession>A0A0J8JA49</accession>
<dbReference type="CDD" id="cd07062">
    <property type="entry name" value="Peptidase_S66_mccF_like"/>
    <property type="match status" value="1"/>
</dbReference>
<dbReference type="GO" id="GO:0016787">
    <property type="term" value="F:hydrolase activity"/>
    <property type="evidence" value="ECO:0007669"/>
    <property type="project" value="UniProtKB-KW"/>
</dbReference>
<dbReference type="InterPro" id="IPR040921">
    <property type="entry name" value="Peptidase_S66C"/>
</dbReference>
<dbReference type="InterPro" id="IPR040449">
    <property type="entry name" value="Peptidase_S66_N"/>
</dbReference>
<feature type="active site" description="Charge relay system" evidence="3">
    <location>
        <position position="245"/>
    </location>
</feature>
<dbReference type="PANTHER" id="PTHR30237">
    <property type="entry name" value="MURAMOYLTETRAPEPTIDE CARBOXYPEPTIDASE"/>
    <property type="match status" value="1"/>
</dbReference>
<feature type="domain" description="LD-carboxypeptidase N-terminal" evidence="4">
    <location>
        <begin position="19"/>
        <end position="137"/>
    </location>
</feature>
<evidence type="ECO:0000259" key="4">
    <source>
        <dbReference type="Pfam" id="PF02016"/>
    </source>
</evidence>
<dbReference type="InterPro" id="IPR027478">
    <property type="entry name" value="LdcA_N"/>
</dbReference>
<evidence type="ECO:0000256" key="2">
    <source>
        <dbReference type="ARBA" id="ARBA00022801"/>
    </source>
</evidence>
<reference evidence="6 7" key="1">
    <citation type="journal article" date="2015" name="Genome Biol. Evol.">
        <title>Comparative Genomics of Listeria Sensu Lato: Genus-Wide Differences in Evolutionary Dynamics and the Progressive Gain of Complex, Potentially Pathogenicity-Related Traits through Lateral Gene Transfer.</title>
        <authorList>
            <person name="Chiara M."/>
            <person name="Caruso M."/>
            <person name="D'Erchia A.M."/>
            <person name="Manzari C."/>
            <person name="Fraccalvieri R."/>
            <person name="Goffredo E."/>
            <person name="Latorre L."/>
            <person name="Miccolupo A."/>
            <person name="Padalino I."/>
            <person name="Santagada G."/>
            <person name="Chiocco D."/>
            <person name="Pesole G."/>
            <person name="Horner D.S."/>
            <person name="Parisi A."/>
        </authorList>
    </citation>
    <scope>NUCLEOTIDE SEQUENCE [LARGE SCALE GENOMIC DNA]</scope>
    <source>
        <strain evidence="6 7">1991</strain>
    </source>
</reference>
<dbReference type="Gene3D" id="3.50.30.60">
    <property type="entry name" value="LD-carboxypeptidase A C-terminal domain-like"/>
    <property type="match status" value="1"/>
</dbReference>